<keyword evidence="3 8" id="KW-0812">Transmembrane</keyword>
<feature type="compositionally biased region" description="Polar residues" evidence="9">
    <location>
        <begin position="818"/>
        <end position="830"/>
    </location>
</feature>
<evidence type="ECO:0000256" key="6">
    <source>
        <dbReference type="ARBA" id="ARBA00023136"/>
    </source>
</evidence>
<evidence type="ECO:0000256" key="7">
    <source>
        <dbReference type="ARBA" id="ARBA00023303"/>
    </source>
</evidence>
<keyword evidence="13" id="KW-1185">Reference proteome</keyword>
<dbReference type="SUPFAM" id="SSF81324">
    <property type="entry name" value="Voltage-gated potassium channels"/>
    <property type="match status" value="2"/>
</dbReference>
<reference evidence="12 13" key="1">
    <citation type="journal article" date="2017" name="Curr. Biol.">
        <title>Genome architecture and evolution of a unichromosomal asexual nematode.</title>
        <authorList>
            <person name="Fradin H."/>
            <person name="Zegar C."/>
            <person name="Gutwein M."/>
            <person name="Lucas J."/>
            <person name="Kovtun M."/>
            <person name="Corcoran D."/>
            <person name="Baugh L.R."/>
            <person name="Kiontke K."/>
            <person name="Gunsalus K."/>
            <person name="Fitch D.H."/>
            <person name="Piano F."/>
        </authorList>
    </citation>
    <scope>NUCLEOTIDE SEQUENCE [LARGE SCALE GENOMIC DNA]</scope>
    <source>
        <strain evidence="12">PF1309</strain>
    </source>
</reference>
<evidence type="ECO:0000256" key="2">
    <source>
        <dbReference type="ARBA" id="ARBA00022448"/>
    </source>
</evidence>
<accession>A0A2A2LM33</accession>
<dbReference type="GO" id="GO:0022841">
    <property type="term" value="F:potassium ion leak channel activity"/>
    <property type="evidence" value="ECO:0007669"/>
    <property type="project" value="TreeGrafter"/>
</dbReference>
<evidence type="ECO:0000256" key="1">
    <source>
        <dbReference type="ARBA" id="ARBA00004141"/>
    </source>
</evidence>
<dbReference type="GO" id="GO:0030322">
    <property type="term" value="P:stabilization of membrane potential"/>
    <property type="evidence" value="ECO:0007669"/>
    <property type="project" value="TreeGrafter"/>
</dbReference>
<sequence>MAVFLPHRNLTASPTTTTLLADGYTDDALASKYDNHRHSRPLSQLSVTGTSICSKFGLSTFSLTPKFDPLEEALLPTIPMLAGQGRRLSAIPSRDSLAHVDFRPTPTSFLGKCKYYYDKYKFRHFAPCLLLLIYSILGAWIFYVIENGYEKEIKSKEAEDLSKLRNETFNKLSILVRGSSVQCELLKNYEKELHKIKLPECMEWDFWGALFYVGTIYTTIGYGTIYTRHPVAKAISVIYAIVGIPLVLAILSQFGRMLTIWVSDCWQKYRSYIKEASVKTKNRLRKSRSGSRNDDCKITMRDVEEGKVDTAKMTLEELENIEESESRTIPIWLALLICLTWICLCAALFLLWEKRWTFFTALYFFCISLSTIGLGDVVIDHPHMLILMFWLVIIGLSIVSMLLSVIQIKMEEWLYSLMLKMQKEYQRALAEGNALDKDDLMERMMQNEPFWMRNFLAPTLLNEEQTGKLEQKAEQYEQLIKETNSKNIQTDPPLMFGAATQYENEANSIACDPMSSEENNIVNENHRQTQWSRQYSDSYHDAMPELPLHSVYDDRDSISDATSLPMDSIMINGRKISDKKKVGFCEMCAQKEGNGVKSKDCAESTCQTDIAQFQIDEIALRLASLQTQKVRPPLMERSMETSAVEALPPDPPQAEDRSIQCENKIMTDQQVLTEILNVMTRSMETESVRKSLADLAVNTQPVLTISCGTETDQRITKSAGGFSDGGQILAISAGTDDIESGEQAVQTSRSENVDRSAETSRIENIDREIMTSSVKTTDAATEALAGALADAIKKNIDMTDKEMQTSIVETLDRVTSPFKNLSDRSQQTSLAEDLKEKSKAKGGNTSDEVLSDDSSKKKKAASKKHNRMSTSVEISTQYSPPLGYRDSMQTSRHSDQLGITHRARSSSTSGMGTSIYDDEHRQEVIVQTDDSYLKIARRLDAIRSNKTDFLPVVAASPINSKSIEPFKCDRPSERRGFYLDPSLGGRKRSIGIRRRKLSKANIETNTQTGESMEQETLEEALDSNNYEFEKSRSISPISRRGKLARKASLPVGICRGRVSEYVKQHEIGIHDPATTRILPITIIRQYSIDKS</sequence>
<protein>
    <recommendedName>
        <fullName evidence="11">Potassium channel domain-containing protein</fullName>
    </recommendedName>
</protein>
<feature type="transmembrane region" description="Helical" evidence="10">
    <location>
        <begin position="124"/>
        <end position="145"/>
    </location>
</feature>
<feature type="region of interest" description="Disordered" evidence="9">
    <location>
        <begin position="818"/>
        <end position="916"/>
    </location>
</feature>
<dbReference type="Gene3D" id="1.10.287.70">
    <property type="match status" value="1"/>
</dbReference>
<evidence type="ECO:0000313" key="13">
    <source>
        <dbReference type="Proteomes" id="UP000218231"/>
    </source>
</evidence>
<dbReference type="STRING" id="2018661.A0A2A2LM33"/>
<evidence type="ECO:0000256" key="10">
    <source>
        <dbReference type="SAM" id="Phobius"/>
    </source>
</evidence>
<keyword evidence="5 8" id="KW-0406">Ion transport</keyword>
<evidence type="ECO:0000256" key="5">
    <source>
        <dbReference type="ARBA" id="ARBA00023065"/>
    </source>
</evidence>
<keyword evidence="2 8" id="KW-0813">Transport</keyword>
<feature type="transmembrane region" description="Helical" evidence="10">
    <location>
        <begin position="206"/>
        <end position="225"/>
    </location>
</feature>
<feature type="transmembrane region" description="Helical" evidence="10">
    <location>
        <begin position="329"/>
        <end position="351"/>
    </location>
</feature>
<dbReference type="OrthoDB" id="297496at2759"/>
<feature type="transmembrane region" description="Helical" evidence="10">
    <location>
        <begin position="385"/>
        <end position="406"/>
    </location>
</feature>
<dbReference type="InterPro" id="IPR003280">
    <property type="entry name" value="2pore_dom_K_chnl"/>
</dbReference>
<dbReference type="PANTHER" id="PTHR11003:SF86">
    <property type="entry name" value="POTASSIUM CHANNEL DOMAIN-CONTAINING PROTEIN"/>
    <property type="match status" value="1"/>
</dbReference>
<comment type="similarity">
    <text evidence="8">Belongs to the two pore domain potassium channel (TC 1.A.1.8) family.</text>
</comment>
<evidence type="ECO:0000313" key="12">
    <source>
        <dbReference type="EMBL" id="PAV87272.1"/>
    </source>
</evidence>
<organism evidence="12 13">
    <name type="scientific">Diploscapter pachys</name>
    <dbReference type="NCBI Taxonomy" id="2018661"/>
    <lineage>
        <taxon>Eukaryota</taxon>
        <taxon>Metazoa</taxon>
        <taxon>Ecdysozoa</taxon>
        <taxon>Nematoda</taxon>
        <taxon>Chromadorea</taxon>
        <taxon>Rhabditida</taxon>
        <taxon>Rhabditina</taxon>
        <taxon>Rhabditomorpha</taxon>
        <taxon>Rhabditoidea</taxon>
        <taxon>Rhabditidae</taxon>
        <taxon>Diploscapter</taxon>
    </lineage>
</organism>
<name>A0A2A2LM33_9BILA</name>
<dbReference type="Proteomes" id="UP000218231">
    <property type="component" value="Unassembled WGS sequence"/>
</dbReference>
<evidence type="ECO:0000256" key="8">
    <source>
        <dbReference type="RuleBase" id="RU003857"/>
    </source>
</evidence>
<keyword evidence="4 10" id="KW-1133">Transmembrane helix</keyword>
<feature type="domain" description="Potassium channel" evidence="11">
    <location>
        <begin position="337"/>
        <end position="411"/>
    </location>
</feature>
<dbReference type="GO" id="GO:0015271">
    <property type="term" value="F:outward rectifier potassium channel activity"/>
    <property type="evidence" value="ECO:0007669"/>
    <property type="project" value="TreeGrafter"/>
</dbReference>
<feature type="transmembrane region" description="Helical" evidence="10">
    <location>
        <begin position="237"/>
        <end position="254"/>
    </location>
</feature>
<evidence type="ECO:0000256" key="9">
    <source>
        <dbReference type="SAM" id="MobiDB-lite"/>
    </source>
</evidence>
<dbReference type="PRINTS" id="PR01333">
    <property type="entry name" value="2POREKCHANEL"/>
</dbReference>
<feature type="region of interest" description="Disordered" evidence="9">
    <location>
        <begin position="737"/>
        <end position="759"/>
    </location>
</feature>
<keyword evidence="7 8" id="KW-0407">Ion channel</keyword>
<evidence type="ECO:0000256" key="4">
    <source>
        <dbReference type="ARBA" id="ARBA00022989"/>
    </source>
</evidence>
<dbReference type="EMBL" id="LIAE01006586">
    <property type="protein sequence ID" value="PAV87272.1"/>
    <property type="molecule type" value="Genomic_DNA"/>
</dbReference>
<proteinExistence type="inferred from homology"/>
<dbReference type="GO" id="GO:0005886">
    <property type="term" value="C:plasma membrane"/>
    <property type="evidence" value="ECO:0007669"/>
    <property type="project" value="TreeGrafter"/>
</dbReference>
<feature type="domain" description="Potassium channel" evidence="11">
    <location>
        <begin position="203"/>
        <end position="259"/>
    </location>
</feature>
<comment type="caution">
    <text evidence="12">The sequence shown here is derived from an EMBL/GenBank/DDBJ whole genome shotgun (WGS) entry which is preliminary data.</text>
</comment>
<dbReference type="PANTHER" id="PTHR11003">
    <property type="entry name" value="POTASSIUM CHANNEL, SUBFAMILY K"/>
    <property type="match status" value="1"/>
</dbReference>
<dbReference type="Pfam" id="PF07885">
    <property type="entry name" value="Ion_trans_2"/>
    <property type="match status" value="2"/>
</dbReference>
<gene>
    <name evidence="12" type="ORF">WR25_01384</name>
</gene>
<comment type="subcellular location">
    <subcellularLocation>
        <location evidence="1">Membrane</location>
        <topology evidence="1">Multi-pass membrane protein</topology>
    </subcellularLocation>
</comment>
<evidence type="ECO:0000259" key="11">
    <source>
        <dbReference type="Pfam" id="PF07885"/>
    </source>
</evidence>
<feature type="compositionally biased region" description="Basic residues" evidence="9">
    <location>
        <begin position="856"/>
        <end position="867"/>
    </location>
</feature>
<evidence type="ECO:0000256" key="3">
    <source>
        <dbReference type="ARBA" id="ARBA00022692"/>
    </source>
</evidence>
<dbReference type="InterPro" id="IPR013099">
    <property type="entry name" value="K_chnl_dom"/>
</dbReference>
<feature type="compositionally biased region" description="Polar residues" evidence="9">
    <location>
        <begin position="868"/>
        <end position="879"/>
    </location>
</feature>
<feature type="transmembrane region" description="Helical" evidence="10">
    <location>
        <begin position="358"/>
        <end position="379"/>
    </location>
</feature>
<dbReference type="AlphaFoldDB" id="A0A2A2LM33"/>
<keyword evidence="6 10" id="KW-0472">Membrane</keyword>